<name>A0A6P8YMG5_THRPL</name>
<evidence type="ECO:0000256" key="1">
    <source>
        <dbReference type="ARBA" id="ARBA00004447"/>
    </source>
</evidence>
<comment type="subcellular location">
    <subcellularLocation>
        <location evidence="1">Golgi apparatus</location>
        <location evidence="1">Golgi stack membrane</location>
        <topology evidence="1">Single-pass type II membrane protein</topology>
    </subcellularLocation>
    <subcellularLocation>
        <location evidence="2">Secreted</location>
    </subcellularLocation>
</comment>
<dbReference type="GeneID" id="117643516"/>
<keyword evidence="9" id="KW-0735">Signal-anchor</keyword>
<evidence type="ECO:0000256" key="17">
    <source>
        <dbReference type="ARBA" id="ARBA00069321"/>
    </source>
</evidence>
<dbReference type="CTD" id="37950"/>
<dbReference type="GO" id="GO:0032580">
    <property type="term" value="C:Golgi cisterna membrane"/>
    <property type="evidence" value="ECO:0007669"/>
    <property type="project" value="UniProtKB-SubCell"/>
</dbReference>
<organism evidence="24">
    <name type="scientific">Thrips palmi</name>
    <name type="common">Melon thrips</name>
    <dbReference type="NCBI Taxonomy" id="161013"/>
    <lineage>
        <taxon>Eukaryota</taxon>
        <taxon>Metazoa</taxon>
        <taxon>Ecdysozoa</taxon>
        <taxon>Arthropoda</taxon>
        <taxon>Hexapoda</taxon>
        <taxon>Insecta</taxon>
        <taxon>Pterygota</taxon>
        <taxon>Neoptera</taxon>
        <taxon>Paraneoptera</taxon>
        <taxon>Thysanoptera</taxon>
        <taxon>Terebrantia</taxon>
        <taxon>Thripoidea</taxon>
        <taxon>Thripidae</taxon>
        <taxon>Thrips</taxon>
    </lineage>
</organism>
<dbReference type="RefSeq" id="XP_034238335.1">
    <property type="nucleotide sequence ID" value="XM_034382444.1"/>
</dbReference>
<dbReference type="InParanoid" id="A0A6P8YMG5"/>
<evidence type="ECO:0000256" key="6">
    <source>
        <dbReference type="ARBA" id="ARBA00022676"/>
    </source>
</evidence>
<dbReference type="GO" id="GO:0097503">
    <property type="term" value="P:sialylation"/>
    <property type="evidence" value="ECO:0007669"/>
    <property type="project" value="TreeGrafter"/>
</dbReference>
<evidence type="ECO:0000256" key="15">
    <source>
        <dbReference type="ARBA" id="ARBA00034249"/>
    </source>
</evidence>
<dbReference type="PANTHER" id="PTHR46059:SF1">
    <property type="entry name" value="BETA-GALACTOSIDE ALPHA-2,6-SIALYLTRANSFERASE"/>
    <property type="match status" value="1"/>
</dbReference>
<evidence type="ECO:0000256" key="16">
    <source>
        <dbReference type="ARBA" id="ARBA00034329"/>
    </source>
</evidence>
<dbReference type="CDD" id="cd23968">
    <property type="entry name" value="GT29_ST6GAL1_2"/>
    <property type="match status" value="1"/>
</dbReference>
<keyword evidence="12 22" id="KW-0472">Membrane</keyword>
<evidence type="ECO:0000256" key="4">
    <source>
        <dbReference type="ARBA" id="ARBA00006003"/>
    </source>
</evidence>
<dbReference type="Proteomes" id="UP000515158">
    <property type="component" value="Unplaced"/>
</dbReference>
<dbReference type="GO" id="GO:0005576">
    <property type="term" value="C:extracellular region"/>
    <property type="evidence" value="ECO:0007669"/>
    <property type="project" value="UniProtKB-SubCell"/>
</dbReference>
<sequence length="444" mass="51106">MRAIAWSVWVFINFVFLGMCGFFYILCSQYWGYVERRHAFMDAYTNKKSNIGQHHIQYYTEAENHLDHAKKLLDSPIKDDLARKARASPLARDRHENSEDKKKGAKTSLTTHTERPNSKLMEKISKHKSHLMIQLRRVLHDESSVFKARGEGSNPYNVEYLGPRGSYDKKTARELVCALKKSGIVRTVVKDDEPFKSMDLGDSFPQQPLFGDDQIYESCAVVSSAGSLHGSDLGRTIDDHDVVLRFNHAPTEGYEADVGQKTTIRVVNSQVVSKPEYNFLDSPLYKDIKIVAWDPSKYNHTMDQWYKNPDHDIFTSYFKHRSLNPDTPSFLLNPSSLWDLWDYIQALMPLRVRRNPPSSGFLGLALLLPHCTHVDMFEFIPSFRMTKRCHYYDHVDDMSCTFGVWHPLSAEKLLLLSMNIANQTTVFRDGYIRIPGYQTLGCSD</sequence>
<comment type="pathway">
    <text evidence="3">Protein modification; protein glycosylation.</text>
</comment>
<keyword evidence="11" id="KW-0333">Golgi apparatus</keyword>
<evidence type="ECO:0000256" key="10">
    <source>
        <dbReference type="ARBA" id="ARBA00022989"/>
    </source>
</evidence>
<reference evidence="24" key="1">
    <citation type="submission" date="2025-08" db="UniProtKB">
        <authorList>
            <consortium name="RefSeq"/>
        </authorList>
    </citation>
    <scope>IDENTIFICATION</scope>
    <source>
        <tissue evidence="24">Total insect</tissue>
    </source>
</reference>
<comment type="catalytic activity">
    <reaction evidence="15">
        <text>a beta-D-galactoside + CMP-N-acetyl-beta-neuraminate = an N-acetyl-alpha-neuraminyl-(2-&gt;6)-beta-D-galactosyl derivative + CMP + H(+)</text>
        <dbReference type="Rhea" id="RHEA:52104"/>
        <dbReference type="ChEBI" id="CHEBI:15378"/>
        <dbReference type="ChEBI" id="CHEBI:28034"/>
        <dbReference type="ChEBI" id="CHEBI:57812"/>
        <dbReference type="ChEBI" id="CHEBI:60377"/>
        <dbReference type="ChEBI" id="CHEBI:136398"/>
        <dbReference type="EC" id="2.4.3.1"/>
    </reaction>
</comment>
<evidence type="ECO:0000256" key="9">
    <source>
        <dbReference type="ARBA" id="ARBA00022968"/>
    </source>
</evidence>
<keyword evidence="10 22" id="KW-1133">Transmembrane helix</keyword>
<evidence type="ECO:0000313" key="23">
    <source>
        <dbReference type="Proteomes" id="UP000515158"/>
    </source>
</evidence>
<evidence type="ECO:0000256" key="19">
    <source>
        <dbReference type="ARBA" id="ARBA00076676"/>
    </source>
</evidence>
<evidence type="ECO:0000256" key="5">
    <source>
        <dbReference type="ARBA" id="ARBA00022525"/>
    </source>
</evidence>
<evidence type="ECO:0000256" key="3">
    <source>
        <dbReference type="ARBA" id="ARBA00004922"/>
    </source>
</evidence>
<evidence type="ECO:0000256" key="13">
    <source>
        <dbReference type="ARBA" id="ARBA00023157"/>
    </source>
</evidence>
<feature type="transmembrane region" description="Helical" evidence="22">
    <location>
        <begin position="6"/>
        <end position="27"/>
    </location>
</feature>
<dbReference type="FunFam" id="3.90.1480.20:FF:000012">
    <property type="entry name" value="ST6 beta-galactoside alpha-2,6-sialyltransferase 1"/>
    <property type="match status" value="1"/>
</dbReference>
<dbReference type="PANTHER" id="PTHR46059">
    <property type="entry name" value="BETA-GALACTOSIDE ALPHA-2,6-SIALYLTRANSFERASE"/>
    <property type="match status" value="1"/>
</dbReference>
<evidence type="ECO:0000313" key="24">
    <source>
        <dbReference type="RefSeq" id="XP_034238335.1"/>
    </source>
</evidence>
<evidence type="ECO:0000256" key="7">
    <source>
        <dbReference type="ARBA" id="ARBA00022679"/>
    </source>
</evidence>
<comment type="similarity">
    <text evidence="4">Belongs to the glycosyltransferase 29 family.</text>
</comment>
<dbReference type="GO" id="GO:0003835">
    <property type="term" value="F:beta-galactoside alpha-2,6-sialyltransferase activity"/>
    <property type="evidence" value="ECO:0007669"/>
    <property type="project" value="UniProtKB-EC"/>
</dbReference>
<dbReference type="InterPro" id="IPR001675">
    <property type="entry name" value="Glyco_trans_29"/>
</dbReference>
<evidence type="ECO:0000256" key="21">
    <source>
        <dbReference type="SAM" id="MobiDB-lite"/>
    </source>
</evidence>
<protein>
    <recommendedName>
        <fullName evidence="17">Beta-galactoside alpha-2,6-sialyltransferase 1</fullName>
        <ecNumber evidence="16">2.4.3.1</ecNumber>
    </recommendedName>
    <alternativeName>
        <fullName evidence="20">CMP-N-acetylneuraminate-beta-galactosamide-alpha-2,6-sialyltransferase 1</fullName>
    </alternativeName>
    <alternativeName>
        <fullName evidence="19">ST6Gal I</fullName>
    </alternativeName>
    <alternativeName>
        <fullName evidence="18">Sialyltransferase 1</fullName>
    </alternativeName>
</protein>
<keyword evidence="7" id="KW-0808">Transferase</keyword>
<evidence type="ECO:0000256" key="8">
    <source>
        <dbReference type="ARBA" id="ARBA00022692"/>
    </source>
</evidence>
<dbReference type="AlphaFoldDB" id="A0A6P8YMG5"/>
<evidence type="ECO:0000256" key="20">
    <source>
        <dbReference type="ARBA" id="ARBA00080062"/>
    </source>
</evidence>
<keyword evidence="13" id="KW-1015">Disulfide bond</keyword>
<dbReference type="InterPro" id="IPR038578">
    <property type="entry name" value="GT29-like_sf"/>
</dbReference>
<feature type="compositionally biased region" description="Basic and acidic residues" evidence="21">
    <location>
        <begin position="91"/>
        <end position="102"/>
    </location>
</feature>
<feature type="region of interest" description="Disordered" evidence="21">
    <location>
        <begin position="86"/>
        <end position="118"/>
    </location>
</feature>
<dbReference type="KEGG" id="tpal:117643516"/>
<evidence type="ECO:0000256" key="2">
    <source>
        <dbReference type="ARBA" id="ARBA00004613"/>
    </source>
</evidence>
<keyword evidence="8 22" id="KW-0812">Transmembrane</keyword>
<evidence type="ECO:0000256" key="18">
    <source>
        <dbReference type="ARBA" id="ARBA00076526"/>
    </source>
</evidence>
<keyword evidence="14" id="KW-0325">Glycoprotein</keyword>
<dbReference type="FunCoup" id="A0A6P8YMG5">
    <property type="interactions" value="17"/>
</dbReference>
<dbReference type="Pfam" id="PF00777">
    <property type="entry name" value="Glyco_transf_29"/>
    <property type="match status" value="1"/>
</dbReference>
<accession>A0A6P8YMG5</accession>
<evidence type="ECO:0000256" key="12">
    <source>
        <dbReference type="ARBA" id="ARBA00023136"/>
    </source>
</evidence>
<evidence type="ECO:0000256" key="11">
    <source>
        <dbReference type="ARBA" id="ARBA00023034"/>
    </source>
</evidence>
<keyword evidence="23" id="KW-1185">Reference proteome</keyword>
<dbReference type="EC" id="2.4.3.1" evidence="16"/>
<keyword evidence="6" id="KW-0328">Glycosyltransferase</keyword>
<dbReference type="OrthoDB" id="10264956at2759"/>
<evidence type="ECO:0000256" key="22">
    <source>
        <dbReference type="SAM" id="Phobius"/>
    </source>
</evidence>
<evidence type="ECO:0000256" key="14">
    <source>
        <dbReference type="ARBA" id="ARBA00023180"/>
    </source>
</evidence>
<dbReference type="Gene3D" id="3.90.1480.20">
    <property type="entry name" value="Glycosyl transferase family 29"/>
    <property type="match status" value="1"/>
</dbReference>
<proteinExistence type="inferred from homology"/>
<keyword evidence="5" id="KW-0964">Secreted</keyword>
<gene>
    <name evidence="24" type="primary">LOC117643516</name>
</gene>